<sequence length="72" mass="8041">MENINLKSYEEFVKQVTSTESNEVTALERRLYDLEKESGVNIALLLTGAIGLSSEGGEFNEIVKKCLFQGKQ</sequence>
<gene>
    <name evidence="1" type="ORF">METZ01_LOCUS254743</name>
</gene>
<name>A0A382IRJ1_9ZZZZ</name>
<reference evidence="1" key="1">
    <citation type="submission" date="2018-05" db="EMBL/GenBank/DDBJ databases">
        <authorList>
            <person name="Lanie J.A."/>
            <person name="Ng W.-L."/>
            <person name="Kazmierczak K.M."/>
            <person name="Andrzejewski T.M."/>
            <person name="Davidsen T.M."/>
            <person name="Wayne K.J."/>
            <person name="Tettelin H."/>
            <person name="Glass J.I."/>
            <person name="Rusch D."/>
            <person name="Podicherti R."/>
            <person name="Tsui H.-C.T."/>
            <person name="Winkler M.E."/>
        </authorList>
    </citation>
    <scope>NUCLEOTIDE SEQUENCE</scope>
</reference>
<feature type="non-terminal residue" evidence="1">
    <location>
        <position position="72"/>
    </location>
</feature>
<evidence type="ECO:0000313" key="1">
    <source>
        <dbReference type="EMBL" id="SVC01889.1"/>
    </source>
</evidence>
<dbReference type="EMBL" id="UINC01068915">
    <property type="protein sequence ID" value="SVC01889.1"/>
    <property type="molecule type" value="Genomic_DNA"/>
</dbReference>
<organism evidence="1">
    <name type="scientific">marine metagenome</name>
    <dbReference type="NCBI Taxonomy" id="408172"/>
    <lineage>
        <taxon>unclassified sequences</taxon>
        <taxon>metagenomes</taxon>
        <taxon>ecological metagenomes</taxon>
    </lineage>
</organism>
<accession>A0A382IRJ1</accession>
<dbReference type="AlphaFoldDB" id="A0A382IRJ1"/>
<protein>
    <submittedName>
        <fullName evidence="1">Uncharacterized protein</fullName>
    </submittedName>
</protein>
<proteinExistence type="predicted"/>